<protein>
    <submittedName>
        <fullName evidence="1">DUF1289 domain-containing protein</fullName>
    </submittedName>
</protein>
<organism evidence="1 2">
    <name type="scientific">Pseudomonas abyssi</name>
    <dbReference type="NCBI Taxonomy" id="170540"/>
    <lineage>
        <taxon>Bacteria</taxon>
        <taxon>Pseudomonadati</taxon>
        <taxon>Pseudomonadota</taxon>
        <taxon>Gammaproteobacteria</taxon>
        <taxon>Pseudomonadales</taxon>
        <taxon>Pseudomonadaceae</taxon>
        <taxon>Pseudomonas</taxon>
    </lineage>
</organism>
<dbReference type="Pfam" id="PF06945">
    <property type="entry name" value="DUF1289"/>
    <property type="match status" value="1"/>
</dbReference>
<gene>
    <name evidence="1" type="ORF">CNQ84_15265</name>
</gene>
<proteinExistence type="predicted"/>
<evidence type="ECO:0000313" key="1">
    <source>
        <dbReference type="EMBL" id="PBK03361.1"/>
    </source>
</evidence>
<name>A0A2A3MEZ6_9PSED</name>
<comment type="caution">
    <text evidence="1">The sequence shown here is derived from an EMBL/GenBank/DDBJ whole genome shotgun (WGS) entry which is preliminary data.</text>
</comment>
<accession>A0A2A3MEZ6</accession>
<sequence length="175" mass="20097">MRQACVGRLGIRPRLVYHGAFAVEHCRMPSDSDAYTSKTPCIGLCSTVFGDLVCRGCKRFSHEIIDWNRYDNGQRAAVWRRLEQLLEQLIWNRFELVSVWALEGELKRLKVPAAPNMPVSIKVWRLLPRLAEGGLESAGLRLQPLWHGATLKQVRDNLDQAFFDLSTAYYDRRVP</sequence>
<dbReference type="PANTHER" id="PTHR35175:SF1">
    <property type="entry name" value="OXIDOREDUCTASE"/>
    <property type="match status" value="1"/>
</dbReference>
<dbReference type="Proteomes" id="UP000242313">
    <property type="component" value="Unassembled WGS sequence"/>
</dbReference>
<reference evidence="1 2" key="1">
    <citation type="submission" date="2017-09" db="EMBL/GenBank/DDBJ databases">
        <title>Pseudomonas abyssi sp. nov. isolated from Abyssopelagic Water.</title>
        <authorList>
            <person name="Wei Y."/>
        </authorList>
    </citation>
    <scope>NUCLEOTIDE SEQUENCE [LARGE SCALE GENOMIC DNA]</scope>
    <source>
        <strain evidence="1 2">MT5</strain>
    </source>
</reference>
<keyword evidence="2" id="KW-1185">Reference proteome</keyword>
<evidence type="ECO:0000313" key="2">
    <source>
        <dbReference type="Proteomes" id="UP000242313"/>
    </source>
</evidence>
<dbReference type="InterPro" id="IPR010710">
    <property type="entry name" value="DUF1289"/>
</dbReference>
<dbReference type="AlphaFoldDB" id="A0A2A3MEZ6"/>
<dbReference type="EMBL" id="NTMR01000020">
    <property type="protein sequence ID" value="PBK03361.1"/>
    <property type="molecule type" value="Genomic_DNA"/>
</dbReference>
<dbReference type="PANTHER" id="PTHR35175">
    <property type="entry name" value="DUF1289 DOMAIN-CONTAINING PROTEIN"/>
    <property type="match status" value="1"/>
</dbReference>